<reference evidence="2" key="3">
    <citation type="submission" date="2024-06" db="EMBL/GenBank/DDBJ databases">
        <authorList>
            <person name="Zeng C."/>
        </authorList>
    </citation>
    <scope>NUCLEOTIDE SEQUENCE [LARGE SCALE GENOMIC DNA]</scope>
    <source>
        <strain evidence="2">ZCY20-5</strain>
    </source>
</reference>
<protein>
    <submittedName>
        <fullName evidence="1">Uncharacterized protein</fullName>
    </submittedName>
</protein>
<accession>A0AA97H0Y7</accession>
<reference evidence="1 2" key="1">
    <citation type="submission" date="2024-06" db="EMBL/GenBank/DDBJ databases">
        <title>Caproicibacterium argilliputei sp. nov, a novel caproic acid producing anaerobic bacterium isolated from pit mud.</title>
        <authorList>
            <person name="Xia S."/>
        </authorList>
    </citation>
    <scope>NUCLEOTIDE SEQUENCE [LARGE SCALE GENOMIC DNA]</scope>
    <source>
        <strain evidence="1 2">ZCY20-5</strain>
    </source>
</reference>
<evidence type="ECO:0000313" key="2">
    <source>
        <dbReference type="Proteomes" id="UP001300604"/>
    </source>
</evidence>
<evidence type="ECO:0000313" key="1">
    <source>
        <dbReference type="EMBL" id="WOC32071.1"/>
    </source>
</evidence>
<dbReference type="EMBL" id="CP135996">
    <property type="protein sequence ID" value="WOC32071.1"/>
    <property type="molecule type" value="Genomic_DNA"/>
</dbReference>
<dbReference type="KEGG" id="carl:PXC00_12875"/>
<dbReference type="AlphaFoldDB" id="A0AA97H0Y7"/>
<gene>
    <name evidence="1" type="ORF">PXC00_12875</name>
</gene>
<keyword evidence="2" id="KW-1185">Reference proteome</keyword>
<sequence>MGGFKNESINALFAAGSLKRIIAHLIQCSSQMKANCRSTENMLKNDEDKITNHLIECYLNNGVSEFRYVLQAPENFDPQTDQYIGRSDIKVISSDWFSNSKCYFLIECKRIDGTQHLNKEYIINGVSRFVSTPPKYSSYHKKNIMFAYVVKAINISDAATKISQLQKTLLTDVVATPFSLAQCDTEYGEYYSEYTSDSIGVIELRHLFYDFAEVIS</sequence>
<dbReference type="Proteomes" id="UP001300604">
    <property type="component" value="Chromosome"/>
</dbReference>
<reference evidence="2" key="2">
    <citation type="submission" date="2024-06" db="EMBL/GenBank/DDBJ databases">
        <title>Caproicibacterium argilliputei sp. nov, a novel caproic acid producing anaerobic bacterium isolated from pit mud.</title>
        <authorList>
            <person name="Zeng C."/>
        </authorList>
    </citation>
    <scope>NUCLEOTIDE SEQUENCE [LARGE SCALE GENOMIC DNA]</scope>
    <source>
        <strain evidence="2">ZCY20-5</strain>
    </source>
</reference>
<organism evidence="1 2">
    <name type="scientific">Caproicibacterium argilliputei</name>
    <dbReference type="NCBI Taxonomy" id="3030016"/>
    <lineage>
        <taxon>Bacteria</taxon>
        <taxon>Bacillati</taxon>
        <taxon>Bacillota</taxon>
        <taxon>Clostridia</taxon>
        <taxon>Eubacteriales</taxon>
        <taxon>Oscillospiraceae</taxon>
        <taxon>Caproicibacterium</taxon>
    </lineage>
</organism>
<name>A0AA97H0Y7_9FIRM</name>
<dbReference type="RefSeq" id="WP_275844132.1">
    <property type="nucleotide sequence ID" value="NZ_CP135996.1"/>
</dbReference>
<proteinExistence type="predicted"/>